<gene>
    <name evidence="2" type="ORF">AZI98_15835</name>
</gene>
<evidence type="ECO:0000313" key="2">
    <source>
        <dbReference type="EMBL" id="KZN95098.1"/>
    </source>
</evidence>
<dbReference type="EMBL" id="LWBR01000065">
    <property type="protein sequence ID" value="KZN95098.1"/>
    <property type="molecule type" value="Genomic_DNA"/>
</dbReference>
<evidence type="ECO:0000313" key="3">
    <source>
        <dbReference type="Proteomes" id="UP000076476"/>
    </source>
</evidence>
<sequence>MLELLFPKIMTDKLKELHILANSEIDWTLVRLPFVVEGSETGNIKESLTDMPGIKISNTDIARFIIDQIHEKKPFISS</sequence>
<dbReference type="InterPro" id="IPR016040">
    <property type="entry name" value="NAD(P)-bd_dom"/>
</dbReference>
<dbReference type="OrthoDB" id="9790734at2"/>
<dbReference type="Gene3D" id="3.40.50.720">
    <property type="entry name" value="NAD(P)-binding Rossmann-like Domain"/>
    <property type="match status" value="1"/>
</dbReference>
<dbReference type="Proteomes" id="UP000076476">
    <property type="component" value="Unassembled WGS sequence"/>
</dbReference>
<dbReference type="AlphaFoldDB" id="A0A165WLP2"/>
<organism evidence="2 3">
    <name type="scientific">Aeribacillus pallidus</name>
    <dbReference type="NCBI Taxonomy" id="33936"/>
    <lineage>
        <taxon>Bacteria</taxon>
        <taxon>Bacillati</taxon>
        <taxon>Bacillota</taxon>
        <taxon>Bacilli</taxon>
        <taxon>Bacillales</taxon>
        <taxon>Bacillaceae</taxon>
        <taxon>Aeribacillus</taxon>
    </lineage>
</organism>
<evidence type="ECO:0000259" key="1">
    <source>
        <dbReference type="Pfam" id="PF13460"/>
    </source>
</evidence>
<comment type="caution">
    <text evidence="2">The sequence shown here is derived from an EMBL/GenBank/DDBJ whole genome shotgun (WGS) entry which is preliminary data.</text>
</comment>
<feature type="domain" description="NAD(P)-binding" evidence="1">
    <location>
        <begin position="6"/>
        <end position="71"/>
    </location>
</feature>
<accession>A0A165WLP2</accession>
<keyword evidence="3" id="KW-1185">Reference proteome</keyword>
<proteinExistence type="predicted"/>
<dbReference type="Pfam" id="PF13460">
    <property type="entry name" value="NAD_binding_10"/>
    <property type="match status" value="1"/>
</dbReference>
<dbReference type="RefSeq" id="WP_161939834.1">
    <property type="nucleotide sequence ID" value="NZ_LWBR01000065.1"/>
</dbReference>
<reference evidence="2 3" key="1">
    <citation type="submission" date="2016-04" db="EMBL/GenBank/DDBJ databases">
        <title>Draft genome sequence of Aeribacillus pallidus 8m3 from petroleum reservoir.</title>
        <authorList>
            <person name="Poltaraus A.B."/>
            <person name="Nazina T.N."/>
            <person name="Tourova T.P."/>
            <person name="Malakho S.M."/>
            <person name="Korshunova A.V."/>
            <person name="Sokolova D.S."/>
        </authorList>
    </citation>
    <scope>NUCLEOTIDE SEQUENCE [LARGE SCALE GENOMIC DNA]</scope>
    <source>
        <strain evidence="2 3">8m3</strain>
    </source>
</reference>
<name>A0A165WLP2_9BACI</name>
<protein>
    <recommendedName>
        <fullName evidence="1">NAD(P)-binding domain-containing protein</fullName>
    </recommendedName>
</protein>